<keyword evidence="5" id="KW-1185">Reference proteome</keyword>
<protein>
    <submittedName>
        <fullName evidence="4">Pilus assembly protein PilB</fullName>
    </submittedName>
</protein>
<keyword evidence="2" id="KW-0547">Nucleotide-binding</keyword>
<dbReference type="EMBL" id="LNYC01000073">
    <property type="protein sequence ID" value="KTC97088.1"/>
    <property type="molecule type" value="Genomic_DNA"/>
</dbReference>
<gene>
    <name evidence="4" type="primary">pilB</name>
    <name evidence="4" type="ORF">Lgee_2059</name>
</gene>
<evidence type="ECO:0000256" key="1">
    <source>
        <dbReference type="ARBA" id="ARBA00006611"/>
    </source>
</evidence>
<dbReference type="GO" id="GO:0005886">
    <property type="term" value="C:plasma membrane"/>
    <property type="evidence" value="ECO:0007669"/>
    <property type="project" value="TreeGrafter"/>
</dbReference>
<dbReference type="GO" id="GO:0005524">
    <property type="term" value="F:ATP binding"/>
    <property type="evidence" value="ECO:0007669"/>
    <property type="project" value="UniProtKB-KW"/>
</dbReference>
<evidence type="ECO:0000256" key="2">
    <source>
        <dbReference type="ARBA" id="ARBA00022741"/>
    </source>
</evidence>
<dbReference type="RefSeq" id="WP_051551064.1">
    <property type="nucleotide sequence ID" value="NZ_CP038271.1"/>
</dbReference>
<accession>A0A0W0TNB6</accession>
<dbReference type="PANTHER" id="PTHR30258">
    <property type="entry name" value="TYPE II SECRETION SYSTEM PROTEIN GSPE-RELATED"/>
    <property type="match status" value="1"/>
</dbReference>
<dbReference type="AlphaFoldDB" id="A0A0W0TNB6"/>
<name>A0A0W0TNB6_9GAMM</name>
<evidence type="ECO:0000313" key="5">
    <source>
        <dbReference type="Proteomes" id="UP000054785"/>
    </source>
</evidence>
<dbReference type="OrthoDB" id="9804785at2"/>
<dbReference type="Pfam" id="PF00437">
    <property type="entry name" value="T2SSE"/>
    <property type="match status" value="1"/>
</dbReference>
<keyword evidence="3" id="KW-0067">ATP-binding</keyword>
<dbReference type="SUPFAM" id="SSF52540">
    <property type="entry name" value="P-loop containing nucleoside triphosphate hydrolases"/>
    <property type="match status" value="1"/>
</dbReference>
<dbReference type="PATRIC" id="fig|45065.4.peg.2235"/>
<dbReference type="Gene3D" id="3.40.50.300">
    <property type="entry name" value="P-loop containing nucleotide triphosphate hydrolases"/>
    <property type="match status" value="1"/>
</dbReference>
<organism evidence="4 5">
    <name type="scientific">Legionella geestiana</name>
    <dbReference type="NCBI Taxonomy" id="45065"/>
    <lineage>
        <taxon>Bacteria</taxon>
        <taxon>Pseudomonadati</taxon>
        <taxon>Pseudomonadota</taxon>
        <taxon>Gammaproteobacteria</taxon>
        <taxon>Legionellales</taxon>
        <taxon>Legionellaceae</taxon>
        <taxon>Legionella</taxon>
    </lineage>
</organism>
<dbReference type="GO" id="GO:0016887">
    <property type="term" value="F:ATP hydrolysis activity"/>
    <property type="evidence" value="ECO:0007669"/>
    <property type="project" value="TreeGrafter"/>
</dbReference>
<dbReference type="PANTHER" id="PTHR30258:SF1">
    <property type="entry name" value="PROTEIN TRANSPORT PROTEIN HOFB HOMOLOG"/>
    <property type="match status" value="1"/>
</dbReference>
<dbReference type="InterPro" id="IPR027417">
    <property type="entry name" value="P-loop_NTPase"/>
</dbReference>
<dbReference type="Proteomes" id="UP000054785">
    <property type="component" value="Unassembled WGS sequence"/>
</dbReference>
<dbReference type="PROSITE" id="PS00662">
    <property type="entry name" value="T2SP_E"/>
    <property type="match status" value="1"/>
</dbReference>
<evidence type="ECO:0000256" key="3">
    <source>
        <dbReference type="ARBA" id="ARBA00022840"/>
    </source>
</evidence>
<comment type="caution">
    <text evidence="4">The sequence shown here is derived from an EMBL/GenBank/DDBJ whole genome shotgun (WGS) entry which is preliminary data.</text>
</comment>
<dbReference type="InterPro" id="IPR001482">
    <property type="entry name" value="T2SS/T4SS_dom"/>
</dbReference>
<evidence type="ECO:0000313" key="4">
    <source>
        <dbReference type="EMBL" id="KTC97088.1"/>
    </source>
</evidence>
<comment type="similarity">
    <text evidence="1">Belongs to the GSP E family.</text>
</comment>
<proteinExistence type="inferred from homology"/>
<dbReference type="STRING" id="45065.Lgee_2059"/>
<dbReference type="CDD" id="cd01129">
    <property type="entry name" value="PulE-GspE-like"/>
    <property type="match status" value="1"/>
</dbReference>
<reference evidence="4 5" key="1">
    <citation type="submission" date="2015-11" db="EMBL/GenBank/DDBJ databases">
        <title>Genomic analysis of 38 Legionella species identifies large and diverse effector repertoires.</title>
        <authorList>
            <person name="Burstein D."/>
            <person name="Amaro F."/>
            <person name="Zusman T."/>
            <person name="Lifshitz Z."/>
            <person name="Cohen O."/>
            <person name="Gilbert J.A."/>
            <person name="Pupko T."/>
            <person name="Shuman H.A."/>
            <person name="Segal G."/>
        </authorList>
    </citation>
    <scope>NUCLEOTIDE SEQUENCE [LARGE SCALE GENOMIC DNA]</scope>
    <source>
        <strain evidence="4 5">ATCC 49504</strain>
    </source>
</reference>
<sequence>MKAHLIESRAIFRGLRYSRARNALQVQKMIDALMDGHDADVVQQVETLLTSALSMNASDIHVEPFQDGLRVRFRIDGLLREIVTLPATLAPRVVSRLKIMSNLDISEKRLPQDGRYRLQPANEKPADFRVSTCPVIHGEKVVLRLLEQGNTSLPLDALGMLPEQLVLLERVLSRPQGLVLVTGPTGSGKTITLYAALVRLNAVMRNIATVEDPVEILLNGINQVAINPKTGLDFATVLRALLRQDPDVLMIGEIRDRETAEIAVKAAHTGHLVLSTLHTTSAAESLVRLQHMGIAAWLLATSLSLVIAQRLVRVLCVHCRIPDTEGTFKAQGCSRCNQGYQGRTGIFEVLNLDDTLRDAILRGDNTLKLQALSRECGMLSLNKSGTILVRAGVTTAEELYRVTGEEAADA</sequence>
<dbReference type="Gene3D" id="3.30.450.90">
    <property type="match status" value="1"/>
</dbReference>